<dbReference type="FunCoup" id="A0A369JUB0">
    <property type="interactions" value="176"/>
</dbReference>
<name>A0A369JUB0_HYPMA</name>
<evidence type="ECO:0000313" key="5">
    <source>
        <dbReference type="Proteomes" id="UP000076154"/>
    </source>
</evidence>
<proteinExistence type="inferred from homology"/>
<dbReference type="Proteomes" id="UP000076154">
    <property type="component" value="Unassembled WGS sequence"/>
</dbReference>
<reference evidence="4" key="1">
    <citation type="submission" date="2018-04" db="EMBL/GenBank/DDBJ databases">
        <title>Whole genome sequencing of Hypsizygus marmoreus.</title>
        <authorList>
            <person name="Choi I.-G."/>
            <person name="Min B."/>
            <person name="Kim J.-G."/>
            <person name="Kim S."/>
            <person name="Oh Y.-L."/>
            <person name="Kong W.-S."/>
            <person name="Park H."/>
            <person name="Jeong J."/>
            <person name="Song E.-S."/>
        </authorList>
    </citation>
    <scope>NUCLEOTIDE SEQUENCE [LARGE SCALE GENOMIC DNA]</scope>
    <source>
        <strain evidence="4">51987-8</strain>
    </source>
</reference>
<dbReference type="Pfam" id="PF07896">
    <property type="entry name" value="DUF1674"/>
    <property type="match status" value="1"/>
</dbReference>
<comment type="similarity">
    <text evidence="1">Belongs to the SDHAF4 family.</text>
</comment>
<protein>
    <recommendedName>
        <fullName evidence="2">Succinate dehydrogenase assembly factor 4, mitochondrial</fullName>
    </recommendedName>
</protein>
<feature type="compositionally biased region" description="Basic and acidic residues" evidence="3">
    <location>
        <begin position="112"/>
        <end position="124"/>
    </location>
</feature>
<feature type="compositionally biased region" description="Basic and acidic residues" evidence="3">
    <location>
        <begin position="90"/>
        <end position="100"/>
    </location>
</feature>
<evidence type="ECO:0000313" key="4">
    <source>
        <dbReference type="EMBL" id="RDB25368.1"/>
    </source>
</evidence>
<dbReference type="STRING" id="39966.A0A369JUB0"/>
<dbReference type="OrthoDB" id="201362at2759"/>
<dbReference type="InterPro" id="IPR012875">
    <property type="entry name" value="SDHF4"/>
</dbReference>
<feature type="region of interest" description="Disordered" evidence="3">
    <location>
        <begin position="90"/>
        <end position="139"/>
    </location>
</feature>
<evidence type="ECO:0000256" key="1">
    <source>
        <dbReference type="ARBA" id="ARBA00005701"/>
    </source>
</evidence>
<keyword evidence="5" id="KW-1185">Reference proteome</keyword>
<dbReference type="GO" id="GO:0005739">
    <property type="term" value="C:mitochondrion"/>
    <property type="evidence" value="ECO:0007669"/>
    <property type="project" value="TreeGrafter"/>
</dbReference>
<gene>
    <name evidence="4" type="primary">SDH8</name>
    <name evidence="4" type="ORF">Hypma_007864</name>
</gene>
<dbReference type="GO" id="GO:0034553">
    <property type="term" value="P:mitochondrial respiratory chain complex II assembly"/>
    <property type="evidence" value="ECO:0007669"/>
    <property type="project" value="TreeGrafter"/>
</dbReference>
<dbReference type="PANTHER" id="PTHR28524">
    <property type="entry name" value="SUCCINATE DEHYDROGENASE ASSEMBLY FACTOR 4, MITOCHONDRIAL"/>
    <property type="match status" value="1"/>
</dbReference>
<evidence type="ECO:0000256" key="3">
    <source>
        <dbReference type="SAM" id="MobiDB-lite"/>
    </source>
</evidence>
<feature type="region of interest" description="Disordered" evidence="3">
    <location>
        <begin position="40"/>
        <end position="77"/>
    </location>
</feature>
<comment type="caution">
    <text evidence="4">The sequence shown here is derived from an EMBL/GenBank/DDBJ whole genome shotgun (WGS) entry which is preliminary data.</text>
</comment>
<organism evidence="4 5">
    <name type="scientific">Hypsizygus marmoreus</name>
    <name type="common">White beech mushroom</name>
    <name type="synonym">Agaricus marmoreus</name>
    <dbReference type="NCBI Taxonomy" id="39966"/>
    <lineage>
        <taxon>Eukaryota</taxon>
        <taxon>Fungi</taxon>
        <taxon>Dikarya</taxon>
        <taxon>Basidiomycota</taxon>
        <taxon>Agaricomycotina</taxon>
        <taxon>Agaricomycetes</taxon>
        <taxon>Agaricomycetidae</taxon>
        <taxon>Agaricales</taxon>
        <taxon>Tricholomatineae</taxon>
        <taxon>Lyophyllaceae</taxon>
        <taxon>Hypsizygus</taxon>
    </lineage>
</organism>
<dbReference type="PANTHER" id="PTHR28524:SF3">
    <property type="entry name" value="SUCCINATE DEHYDROGENASE ASSEMBLY FACTOR 4, MITOCHONDRIAL"/>
    <property type="match status" value="1"/>
</dbReference>
<feature type="compositionally biased region" description="Basic and acidic residues" evidence="3">
    <location>
        <begin position="55"/>
        <end position="65"/>
    </location>
</feature>
<dbReference type="InParanoid" id="A0A369JUB0"/>
<dbReference type="AlphaFoldDB" id="A0A369JUB0"/>
<accession>A0A369JUB0</accession>
<evidence type="ECO:0000256" key="2">
    <source>
        <dbReference type="ARBA" id="ARBA00022170"/>
    </source>
</evidence>
<sequence length="139" mass="15542">MVYIPRTLLGPPSDRFISQKMLQAVGIRRSVAVLSFRRMASTNLNRPAPPPLPREQQREFEELQRKAQTPLAPSNVPSNAQVEAELAMHPDARKPVKPEFDGDVNPITGEEGGPKQEPVRKWGEDPGGDWSFKGRVTDF</sequence>
<dbReference type="EMBL" id="LUEZ02000041">
    <property type="protein sequence ID" value="RDB25368.1"/>
    <property type="molecule type" value="Genomic_DNA"/>
</dbReference>